<evidence type="ECO:0008006" key="3">
    <source>
        <dbReference type="Google" id="ProtNLM"/>
    </source>
</evidence>
<dbReference type="OrthoDB" id="594666at2"/>
<name>A0A2W7NVI7_9BACT</name>
<evidence type="ECO:0000313" key="2">
    <source>
        <dbReference type="Proteomes" id="UP000249239"/>
    </source>
</evidence>
<dbReference type="AlphaFoldDB" id="A0A2W7NVI7"/>
<evidence type="ECO:0000313" key="1">
    <source>
        <dbReference type="EMBL" id="PZX20634.1"/>
    </source>
</evidence>
<organism evidence="1 2">
    <name type="scientific">Breznakibacter xylanolyticus</name>
    <dbReference type="NCBI Taxonomy" id="990"/>
    <lineage>
        <taxon>Bacteria</taxon>
        <taxon>Pseudomonadati</taxon>
        <taxon>Bacteroidota</taxon>
        <taxon>Bacteroidia</taxon>
        <taxon>Marinilabiliales</taxon>
        <taxon>Marinilabiliaceae</taxon>
        <taxon>Breznakibacter</taxon>
    </lineage>
</organism>
<reference evidence="1 2" key="1">
    <citation type="submission" date="2018-06" db="EMBL/GenBank/DDBJ databases">
        <title>Genomic Encyclopedia of Archaeal and Bacterial Type Strains, Phase II (KMG-II): from individual species to whole genera.</title>
        <authorList>
            <person name="Goeker M."/>
        </authorList>
    </citation>
    <scope>NUCLEOTIDE SEQUENCE [LARGE SCALE GENOMIC DNA]</scope>
    <source>
        <strain evidence="1 2">DSM 6779</strain>
    </source>
</reference>
<dbReference type="EMBL" id="QKZK01000001">
    <property type="protein sequence ID" value="PZX20634.1"/>
    <property type="molecule type" value="Genomic_DNA"/>
</dbReference>
<gene>
    <name evidence="1" type="ORF">LX69_00055</name>
</gene>
<dbReference type="Proteomes" id="UP000249239">
    <property type="component" value="Unassembled WGS sequence"/>
</dbReference>
<accession>A0A2W7NVI7</accession>
<comment type="caution">
    <text evidence="1">The sequence shown here is derived from an EMBL/GenBank/DDBJ whole genome shotgun (WGS) entry which is preliminary data.</text>
</comment>
<keyword evidence="2" id="KW-1185">Reference proteome</keyword>
<protein>
    <recommendedName>
        <fullName evidence="3">Tetratricopeptide repeat protein</fullName>
    </recommendedName>
</protein>
<proteinExistence type="predicted"/>
<sequence length="301" mass="34561">MNRQQFYHYLSNPEGLNDESLSNLTAVIAEYPYFQAARMLLVKNMAVLDHIRYNHELKSAAAYIPDRKKLYFLIHAPTQSKAAKPFVEAVVQQRVSQPVVLDEPVKPDVSVEVSASPVDYFDVPDTLESPSGEVITFSFTSELVQEEPEQMVLPSADLLDYELQNLPGYQLAVQEPEDFDPSQSRSFSDWLKALHHHSVQTQRVETPKPVSRQMDIIDSFLKQGDKKIIPKPKVADERDVAENSLRESEDLMTETLANIHIKQKHYDKAITIFEKLSLKYPEKNIYFASRIQELERLINNQ</sequence>
<dbReference type="RefSeq" id="WP_111443805.1">
    <property type="nucleotide sequence ID" value="NZ_QKZK01000001.1"/>
</dbReference>